<evidence type="ECO:0000256" key="1">
    <source>
        <dbReference type="SAM" id="Phobius"/>
    </source>
</evidence>
<dbReference type="Proteomes" id="UP001210678">
    <property type="component" value="Unassembled WGS sequence"/>
</dbReference>
<comment type="caution">
    <text evidence="2">The sequence shown here is derived from an EMBL/GenBank/DDBJ whole genome shotgun (WGS) entry which is preliminary data.</text>
</comment>
<gene>
    <name evidence="2" type="ORF">PGX00_00415</name>
</gene>
<keyword evidence="1" id="KW-0812">Transmembrane</keyword>
<keyword evidence="1" id="KW-1133">Transmembrane helix</keyword>
<evidence type="ECO:0000313" key="3">
    <source>
        <dbReference type="Proteomes" id="UP001210678"/>
    </source>
</evidence>
<sequence>MNTQLTGYCRLTSTRLTSIVLVLVLWTGFAFIEHQLDFDETHHENHHCQLFSSSSHAITSTFITLPIIVQKYLNTTIYTVITTIKALPIKKARAPPKPQLTLS</sequence>
<dbReference type="EMBL" id="JAQLOI010000001">
    <property type="protein sequence ID" value="MDB1122291.1"/>
    <property type="molecule type" value="Genomic_DNA"/>
</dbReference>
<name>A0ABT4YL69_9VIBR</name>
<dbReference type="InterPro" id="IPR019731">
    <property type="entry name" value="DUF2607"/>
</dbReference>
<dbReference type="Pfam" id="PF10795">
    <property type="entry name" value="DUF2607"/>
    <property type="match status" value="1"/>
</dbReference>
<feature type="transmembrane region" description="Helical" evidence="1">
    <location>
        <begin position="12"/>
        <end position="32"/>
    </location>
</feature>
<evidence type="ECO:0000313" key="2">
    <source>
        <dbReference type="EMBL" id="MDB1122291.1"/>
    </source>
</evidence>
<reference evidence="2 3" key="1">
    <citation type="submission" date="2023-01" db="EMBL/GenBank/DDBJ databases">
        <title>Vibrio sp. KJ40-1 sp.nov, isolated from marine algae.</title>
        <authorList>
            <person name="Butt M."/>
            <person name="Kim J.M.J."/>
            <person name="Jeon C.O.C."/>
        </authorList>
    </citation>
    <scope>NUCLEOTIDE SEQUENCE [LARGE SCALE GENOMIC DNA]</scope>
    <source>
        <strain evidence="2 3">KJ40-1</strain>
    </source>
</reference>
<organism evidence="2 3">
    <name type="scientific">Vibrio algarum</name>
    <dbReference type="NCBI Taxonomy" id="3020714"/>
    <lineage>
        <taxon>Bacteria</taxon>
        <taxon>Pseudomonadati</taxon>
        <taxon>Pseudomonadota</taxon>
        <taxon>Gammaproteobacteria</taxon>
        <taxon>Vibrionales</taxon>
        <taxon>Vibrionaceae</taxon>
        <taxon>Vibrio</taxon>
    </lineage>
</organism>
<keyword evidence="1" id="KW-0472">Membrane</keyword>
<protein>
    <submittedName>
        <fullName evidence="2">DUF2607 family protein</fullName>
    </submittedName>
</protein>
<dbReference type="RefSeq" id="WP_272131825.1">
    <property type="nucleotide sequence ID" value="NZ_JAQLOI010000001.1"/>
</dbReference>
<proteinExistence type="predicted"/>
<keyword evidence="3" id="KW-1185">Reference proteome</keyword>
<accession>A0ABT4YL69</accession>